<keyword evidence="3" id="KW-1185">Reference proteome</keyword>
<dbReference type="AlphaFoldDB" id="A0A370TB50"/>
<proteinExistence type="predicted"/>
<sequence>MTNDSHGSGHSKEQSREHRHRVPDNGLSHTITTSTYQLANSPVADRKYVTSTISRSGKVCVTDHRQAGYDKYAPRIDDASSGHYQDTKNRASKRKPREHGTYK</sequence>
<gene>
    <name evidence="2" type="ORF">BP5553_09938</name>
</gene>
<organism evidence="2 3">
    <name type="scientific">Venustampulla echinocandica</name>
    <dbReference type="NCBI Taxonomy" id="2656787"/>
    <lineage>
        <taxon>Eukaryota</taxon>
        <taxon>Fungi</taxon>
        <taxon>Dikarya</taxon>
        <taxon>Ascomycota</taxon>
        <taxon>Pezizomycotina</taxon>
        <taxon>Leotiomycetes</taxon>
        <taxon>Helotiales</taxon>
        <taxon>Pleuroascaceae</taxon>
        <taxon>Venustampulla</taxon>
    </lineage>
</organism>
<protein>
    <submittedName>
        <fullName evidence="2">Uncharacterized protein</fullName>
    </submittedName>
</protein>
<comment type="caution">
    <text evidence="2">The sequence shown here is derived from an EMBL/GenBank/DDBJ whole genome shotgun (WGS) entry which is preliminary data.</text>
</comment>
<dbReference type="GeneID" id="43602787"/>
<reference evidence="2 3" key="1">
    <citation type="journal article" date="2018" name="IMA Fungus">
        <title>IMA Genome-F 9: Draft genome sequence of Annulohypoxylon stygium, Aspergillus mulundensis, Berkeleyomyces basicola (syn. Thielaviopsis basicola), Ceratocystis smalleyi, two Cercospora beticola strains, Coleophoma cylindrospora, Fusarium fracticaudum, Phialophora cf. hyalina, and Morchella septimelata.</title>
        <authorList>
            <person name="Wingfield B.D."/>
            <person name="Bills G.F."/>
            <person name="Dong Y."/>
            <person name="Huang W."/>
            <person name="Nel W.J."/>
            <person name="Swalarsk-Parry B.S."/>
            <person name="Vaghefi N."/>
            <person name="Wilken P.M."/>
            <person name="An Z."/>
            <person name="de Beer Z.W."/>
            <person name="De Vos L."/>
            <person name="Chen L."/>
            <person name="Duong T.A."/>
            <person name="Gao Y."/>
            <person name="Hammerbacher A."/>
            <person name="Kikkert J.R."/>
            <person name="Li Y."/>
            <person name="Li H."/>
            <person name="Li K."/>
            <person name="Li Q."/>
            <person name="Liu X."/>
            <person name="Ma X."/>
            <person name="Naidoo K."/>
            <person name="Pethybridge S.J."/>
            <person name="Sun J."/>
            <person name="Steenkamp E.T."/>
            <person name="van der Nest M.A."/>
            <person name="van Wyk S."/>
            <person name="Wingfield M.J."/>
            <person name="Xiong C."/>
            <person name="Yue Q."/>
            <person name="Zhang X."/>
        </authorList>
    </citation>
    <scope>NUCLEOTIDE SEQUENCE [LARGE SCALE GENOMIC DNA]</scope>
    <source>
        <strain evidence="2 3">BP 5553</strain>
    </source>
</reference>
<name>A0A370TB50_9HELO</name>
<feature type="compositionally biased region" description="Basic and acidic residues" evidence="1">
    <location>
        <begin position="61"/>
        <end position="89"/>
    </location>
</feature>
<evidence type="ECO:0000313" key="3">
    <source>
        <dbReference type="Proteomes" id="UP000254866"/>
    </source>
</evidence>
<dbReference type="Proteomes" id="UP000254866">
    <property type="component" value="Unassembled WGS sequence"/>
</dbReference>
<accession>A0A370TB50</accession>
<evidence type="ECO:0000313" key="2">
    <source>
        <dbReference type="EMBL" id="RDL31149.1"/>
    </source>
</evidence>
<evidence type="ECO:0000256" key="1">
    <source>
        <dbReference type="SAM" id="MobiDB-lite"/>
    </source>
</evidence>
<dbReference type="RefSeq" id="XP_031865398.1">
    <property type="nucleotide sequence ID" value="XM_032018561.1"/>
</dbReference>
<dbReference type="EMBL" id="NPIC01000013">
    <property type="protein sequence ID" value="RDL31149.1"/>
    <property type="molecule type" value="Genomic_DNA"/>
</dbReference>
<feature type="region of interest" description="Disordered" evidence="1">
    <location>
        <begin position="1"/>
        <end position="34"/>
    </location>
</feature>
<feature type="region of interest" description="Disordered" evidence="1">
    <location>
        <begin position="51"/>
        <end position="103"/>
    </location>
</feature>